<evidence type="ECO:0000313" key="3">
    <source>
        <dbReference type="Proteomes" id="UP001469553"/>
    </source>
</evidence>
<comment type="caution">
    <text evidence="2">The sequence shown here is derived from an EMBL/GenBank/DDBJ whole genome shotgun (WGS) entry which is preliminary data.</text>
</comment>
<reference evidence="2 3" key="1">
    <citation type="submission" date="2021-06" db="EMBL/GenBank/DDBJ databases">
        <authorList>
            <person name="Palmer J.M."/>
        </authorList>
    </citation>
    <scope>NUCLEOTIDE SEQUENCE [LARGE SCALE GENOMIC DNA]</scope>
    <source>
        <strain evidence="2 3">AS_MEX2019</strain>
        <tissue evidence="2">Muscle</tissue>
    </source>
</reference>
<feature type="compositionally biased region" description="Low complexity" evidence="1">
    <location>
        <begin position="46"/>
        <end position="55"/>
    </location>
</feature>
<evidence type="ECO:0000313" key="2">
    <source>
        <dbReference type="EMBL" id="MEQ2309078.1"/>
    </source>
</evidence>
<accession>A0ABV0ZV00</accession>
<feature type="compositionally biased region" description="Pro residues" evidence="1">
    <location>
        <begin position="33"/>
        <end position="42"/>
    </location>
</feature>
<feature type="region of interest" description="Disordered" evidence="1">
    <location>
        <begin position="30"/>
        <end position="63"/>
    </location>
</feature>
<sequence length="63" mass="6984">KFPGREETKHYILRKLVTACQPQATVEKDLFPPVLPRTPPLETPHSSASSSRGSSPTFIHVSK</sequence>
<evidence type="ECO:0000256" key="1">
    <source>
        <dbReference type="SAM" id="MobiDB-lite"/>
    </source>
</evidence>
<name>A0ABV0ZV00_9TELE</name>
<keyword evidence="3" id="KW-1185">Reference proteome</keyword>
<feature type="non-terminal residue" evidence="2">
    <location>
        <position position="1"/>
    </location>
</feature>
<protein>
    <submittedName>
        <fullName evidence="2">Uncharacterized protein</fullName>
    </submittedName>
</protein>
<dbReference type="EMBL" id="JAHRIP010070906">
    <property type="protein sequence ID" value="MEQ2309078.1"/>
    <property type="molecule type" value="Genomic_DNA"/>
</dbReference>
<gene>
    <name evidence="2" type="ORF">AMECASPLE_034952</name>
</gene>
<organism evidence="2 3">
    <name type="scientific">Ameca splendens</name>
    <dbReference type="NCBI Taxonomy" id="208324"/>
    <lineage>
        <taxon>Eukaryota</taxon>
        <taxon>Metazoa</taxon>
        <taxon>Chordata</taxon>
        <taxon>Craniata</taxon>
        <taxon>Vertebrata</taxon>
        <taxon>Euteleostomi</taxon>
        <taxon>Actinopterygii</taxon>
        <taxon>Neopterygii</taxon>
        <taxon>Teleostei</taxon>
        <taxon>Neoteleostei</taxon>
        <taxon>Acanthomorphata</taxon>
        <taxon>Ovalentaria</taxon>
        <taxon>Atherinomorphae</taxon>
        <taxon>Cyprinodontiformes</taxon>
        <taxon>Goodeidae</taxon>
        <taxon>Ameca</taxon>
    </lineage>
</organism>
<proteinExistence type="predicted"/>
<dbReference type="Proteomes" id="UP001469553">
    <property type="component" value="Unassembled WGS sequence"/>
</dbReference>